<dbReference type="Proteomes" id="UP000638313">
    <property type="component" value="Unassembled WGS sequence"/>
</dbReference>
<sequence>MALQDAGTDQPARTGSDDGDVQSLHGDPLEWCDGAATATRPTPGHTKAHRLNKCNDLTFWAAQPCGRVAR</sequence>
<protein>
    <submittedName>
        <fullName evidence="2">Uncharacterized protein</fullName>
    </submittedName>
</protein>
<gene>
    <name evidence="2" type="ORF">GCM10010218_41210</name>
</gene>
<evidence type="ECO:0000256" key="1">
    <source>
        <dbReference type="SAM" id="MobiDB-lite"/>
    </source>
</evidence>
<proteinExistence type="predicted"/>
<comment type="caution">
    <text evidence="2">The sequence shown here is derived from an EMBL/GenBank/DDBJ whole genome shotgun (WGS) entry which is preliminary data.</text>
</comment>
<reference evidence="2" key="1">
    <citation type="journal article" date="2014" name="Int. J. Syst. Evol. Microbiol.">
        <title>Complete genome sequence of Corynebacterium casei LMG S-19264T (=DSM 44701T), isolated from a smear-ripened cheese.</title>
        <authorList>
            <consortium name="US DOE Joint Genome Institute (JGI-PGF)"/>
            <person name="Walter F."/>
            <person name="Albersmeier A."/>
            <person name="Kalinowski J."/>
            <person name="Ruckert C."/>
        </authorList>
    </citation>
    <scope>NUCLEOTIDE SEQUENCE</scope>
    <source>
        <strain evidence="2">JCM 4059</strain>
    </source>
</reference>
<dbReference type="AlphaFoldDB" id="A0A919B5C5"/>
<feature type="region of interest" description="Disordered" evidence="1">
    <location>
        <begin position="1"/>
        <end position="49"/>
    </location>
</feature>
<evidence type="ECO:0000313" key="3">
    <source>
        <dbReference type="Proteomes" id="UP000638313"/>
    </source>
</evidence>
<evidence type="ECO:0000313" key="2">
    <source>
        <dbReference type="EMBL" id="GHF55450.1"/>
    </source>
</evidence>
<accession>A0A919B5C5</accession>
<dbReference type="EMBL" id="BNBD01000008">
    <property type="protein sequence ID" value="GHF55450.1"/>
    <property type="molecule type" value="Genomic_DNA"/>
</dbReference>
<name>A0A919B5C5_9ACTN</name>
<reference evidence="2" key="2">
    <citation type="submission" date="2020-09" db="EMBL/GenBank/DDBJ databases">
        <authorList>
            <person name="Sun Q."/>
            <person name="Ohkuma M."/>
        </authorList>
    </citation>
    <scope>NUCLEOTIDE SEQUENCE</scope>
    <source>
        <strain evidence="2">JCM 4059</strain>
    </source>
</reference>
<organism evidence="2 3">
    <name type="scientific">Streptomyces mashuensis</name>
    <dbReference type="NCBI Taxonomy" id="33904"/>
    <lineage>
        <taxon>Bacteria</taxon>
        <taxon>Bacillati</taxon>
        <taxon>Actinomycetota</taxon>
        <taxon>Actinomycetes</taxon>
        <taxon>Kitasatosporales</taxon>
        <taxon>Streptomycetaceae</taxon>
        <taxon>Streptomyces</taxon>
    </lineage>
</organism>
<keyword evidence="3" id="KW-1185">Reference proteome</keyword>